<evidence type="ECO:0000259" key="3">
    <source>
        <dbReference type="Pfam" id="PF00675"/>
    </source>
</evidence>
<protein>
    <submittedName>
        <fullName evidence="5">Pitrilysin family protein</fullName>
    </submittedName>
</protein>
<organism evidence="5 6">
    <name type="scientific">Brevibacterium daeguense</name>
    <dbReference type="NCBI Taxonomy" id="909936"/>
    <lineage>
        <taxon>Bacteria</taxon>
        <taxon>Bacillati</taxon>
        <taxon>Actinomycetota</taxon>
        <taxon>Actinomycetes</taxon>
        <taxon>Micrococcales</taxon>
        <taxon>Brevibacteriaceae</taxon>
        <taxon>Brevibacterium</taxon>
    </lineage>
</organism>
<dbReference type="RefSeq" id="WP_236862949.1">
    <property type="nucleotide sequence ID" value="NZ_BAABAZ010000006.1"/>
</dbReference>
<dbReference type="EMBL" id="BAABAZ010000006">
    <property type="protein sequence ID" value="GAA4284988.1"/>
    <property type="molecule type" value="Genomic_DNA"/>
</dbReference>
<comment type="similarity">
    <text evidence="1 2">Belongs to the peptidase M16 family.</text>
</comment>
<comment type="caution">
    <text evidence="5">The sequence shown here is derived from an EMBL/GenBank/DDBJ whole genome shotgun (WGS) entry which is preliminary data.</text>
</comment>
<dbReference type="Gene3D" id="3.30.830.10">
    <property type="entry name" value="Metalloenzyme, LuxS/M16 peptidase-like"/>
    <property type="match status" value="2"/>
</dbReference>
<keyword evidence="6" id="KW-1185">Reference proteome</keyword>
<name>A0ABP8ELY4_9MICO</name>
<dbReference type="Proteomes" id="UP001501586">
    <property type="component" value="Unassembled WGS sequence"/>
</dbReference>
<dbReference type="InterPro" id="IPR001431">
    <property type="entry name" value="Pept_M16_Zn_BS"/>
</dbReference>
<dbReference type="InterPro" id="IPR011249">
    <property type="entry name" value="Metalloenz_LuxS/M16"/>
</dbReference>
<dbReference type="Pfam" id="PF00675">
    <property type="entry name" value="Peptidase_M16"/>
    <property type="match status" value="1"/>
</dbReference>
<dbReference type="InterPro" id="IPR007863">
    <property type="entry name" value="Peptidase_M16_C"/>
</dbReference>
<evidence type="ECO:0000256" key="1">
    <source>
        <dbReference type="ARBA" id="ARBA00007261"/>
    </source>
</evidence>
<dbReference type="Pfam" id="PF05193">
    <property type="entry name" value="Peptidase_M16_C"/>
    <property type="match status" value="1"/>
</dbReference>
<evidence type="ECO:0000256" key="2">
    <source>
        <dbReference type="RuleBase" id="RU004447"/>
    </source>
</evidence>
<reference evidence="6" key="1">
    <citation type="journal article" date="2019" name="Int. J. Syst. Evol. Microbiol.">
        <title>The Global Catalogue of Microorganisms (GCM) 10K type strain sequencing project: providing services to taxonomists for standard genome sequencing and annotation.</title>
        <authorList>
            <consortium name="The Broad Institute Genomics Platform"/>
            <consortium name="The Broad Institute Genome Sequencing Center for Infectious Disease"/>
            <person name="Wu L."/>
            <person name="Ma J."/>
        </authorList>
    </citation>
    <scope>NUCLEOTIDE SEQUENCE [LARGE SCALE GENOMIC DNA]</scope>
    <source>
        <strain evidence="6">JCM 17458</strain>
    </source>
</reference>
<evidence type="ECO:0000259" key="4">
    <source>
        <dbReference type="Pfam" id="PF05193"/>
    </source>
</evidence>
<evidence type="ECO:0000313" key="6">
    <source>
        <dbReference type="Proteomes" id="UP001501586"/>
    </source>
</evidence>
<dbReference type="InterPro" id="IPR011765">
    <property type="entry name" value="Pept_M16_N"/>
</dbReference>
<dbReference type="PANTHER" id="PTHR11851:SF49">
    <property type="entry name" value="MITOCHONDRIAL-PROCESSING PEPTIDASE SUBUNIT ALPHA"/>
    <property type="match status" value="1"/>
</dbReference>
<accession>A0ABP8ELY4</accession>
<dbReference type="PROSITE" id="PS00143">
    <property type="entry name" value="INSULINASE"/>
    <property type="match status" value="1"/>
</dbReference>
<feature type="domain" description="Peptidase M16 C-terminal" evidence="4">
    <location>
        <begin position="181"/>
        <end position="355"/>
    </location>
</feature>
<feature type="domain" description="Peptidase M16 N-terminal" evidence="3">
    <location>
        <begin position="23"/>
        <end position="170"/>
    </location>
</feature>
<gene>
    <name evidence="5" type="ORF">GCM10022261_25190</name>
</gene>
<sequence>MNTEYLMGEGSSAQRSVLPNGIRVITETMPALESETVGIWVDSGSRDEAQPAAGSTHFLEHMLFKGTPTRSARQIAEAFDRTGGDSNAVTSKEYTCYYSRCLVDDVPMITELLWDMVLRSKLDESEFERERGVIVEELAMAADDPVDVLYEAFDALVYRDHPLGRPVGATREQIRALEHSTLLDHYSHDYVGPRLVFAAAGGASHDEVVSLVDRATRQLPEVGPDSGRQLRPHRAVPEFAGGVETIRKDTEQQGIIFGVPGLPEGHPDRFVLTVLFALLGGGMSSRLFQTIREERGLAYTVHSIAGRYTDSGQFGIYAGTSPGSAQQVVDLVIDEFALVASEVPGEAEIADIVAQVAGATILGLESSAARMNRLAHAELSRIPLESPHDLLQQVRNVTPEHVTKLAARLFSGPHALATVGPSTSLVLPG</sequence>
<evidence type="ECO:0000313" key="5">
    <source>
        <dbReference type="EMBL" id="GAA4284988.1"/>
    </source>
</evidence>
<dbReference type="SUPFAM" id="SSF63411">
    <property type="entry name" value="LuxS/MPP-like metallohydrolase"/>
    <property type="match status" value="2"/>
</dbReference>
<dbReference type="PANTHER" id="PTHR11851">
    <property type="entry name" value="METALLOPROTEASE"/>
    <property type="match status" value="1"/>
</dbReference>
<dbReference type="InterPro" id="IPR050361">
    <property type="entry name" value="MPP/UQCRC_Complex"/>
</dbReference>
<proteinExistence type="inferred from homology"/>